<evidence type="ECO:0000256" key="5">
    <source>
        <dbReference type="ARBA" id="ARBA00022692"/>
    </source>
</evidence>
<evidence type="ECO:0000256" key="6">
    <source>
        <dbReference type="ARBA" id="ARBA00022967"/>
    </source>
</evidence>
<feature type="transmembrane region" description="Helical" evidence="11">
    <location>
        <begin position="31"/>
        <end position="52"/>
    </location>
</feature>
<dbReference type="EMBL" id="CP090958">
    <property type="protein sequence ID" value="WGW13500.1"/>
    <property type="molecule type" value="Genomic_DNA"/>
</dbReference>
<dbReference type="RefSeq" id="WP_349640322.1">
    <property type="nucleotide sequence ID" value="NZ_CP090958.1"/>
</dbReference>
<evidence type="ECO:0000256" key="2">
    <source>
        <dbReference type="ARBA" id="ARBA00004651"/>
    </source>
</evidence>
<feature type="transmembrane region" description="Helical" evidence="11">
    <location>
        <begin position="7"/>
        <end position="25"/>
    </location>
</feature>
<dbReference type="EC" id="7.1.1.9" evidence="10"/>
<keyword evidence="13" id="KW-1185">Reference proteome</keyword>
<comment type="function">
    <text evidence="1 10">Part of cytochrome c oxidase, its function is unknown.</text>
</comment>
<evidence type="ECO:0000256" key="4">
    <source>
        <dbReference type="ARBA" id="ARBA00022475"/>
    </source>
</evidence>
<evidence type="ECO:0000256" key="11">
    <source>
        <dbReference type="SAM" id="Phobius"/>
    </source>
</evidence>
<dbReference type="Pfam" id="PF12270">
    <property type="entry name" value="Cyt_c_ox_IV"/>
    <property type="match status" value="1"/>
</dbReference>
<accession>A0ABY8QWU2</accession>
<comment type="similarity">
    <text evidence="3 10">Belongs to the cytochrome c oxidase bacterial subunit CtaF family.</text>
</comment>
<evidence type="ECO:0000256" key="3">
    <source>
        <dbReference type="ARBA" id="ARBA00006870"/>
    </source>
</evidence>
<evidence type="ECO:0000256" key="9">
    <source>
        <dbReference type="ARBA" id="ARBA00047816"/>
    </source>
</evidence>
<keyword evidence="8 10" id="KW-0472">Membrane</keyword>
<comment type="subcellular location">
    <subcellularLocation>
        <location evidence="2">Cell membrane</location>
        <topology evidence="2">Multi-pass membrane protein</topology>
    </subcellularLocation>
</comment>
<dbReference type="InterPro" id="IPR021050">
    <property type="entry name" value="Cyt_c_oxidase_su4_actinobac"/>
</dbReference>
<evidence type="ECO:0000256" key="7">
    <source>
        <dbReference type="ARBA" id="ARBA00022989"/>
    </source>
</evidence>
<name>A0ABY8QWU2_9MICO</name>
<organism evidence="12 13">
    <name type="scientific">Saxibacter everestensis</name>
    <dbReference type="NCBI Taxonomy" id="2909229"/>
    <lineage>
        <taxon>Bacteria</taxon>
        <taxon>Bacillati</taxon>
        <taxon>Actinomycetota</taxon>
        <taxon>Actinomycetes</taxon>
        <taxon>Micrococcales</taxon>
        <taxon>Brevibacteriaceae</taxon>
        <taxon>Saxibacter</taxon>
    </lineage>
</organism>
<evidence type="ECO:0000256" key="10">
    <source>
        <dbReference type="PIRNR" id="PIRNR017385"/>
    </source>
</evidence>
<comment type="subunit">
    <text evidence="10">Associates with subunits I, II and III to form cytochrome c oxidase.</text>
</comment>
<feature type="transmembrane region" description="Helical" evidence="11">
    <location>
        <begin position="77"/>
        <end position="99"/>
    </location>
</feature>
<keyword evidence="6 10" id="KW-1278">Translocase</keyword>
<sequence>MKFETWLFLGGVGFFAPVAIVYSILTDWQEPVGAAALFLTAGLALLIGGYLYQTSRRIDKRPEDNPNARIEDGDSELGFFSPWSWWPIILAGSAAIMFLGLAVAYWIMAIGAFIGIVAIVGWVYEYSRGDHAH</sequence>
<keyword evidence="7 11" id="KW-1133">Transmembrane helix</keyword>
<keyword evidence="5 11" id="KW-0812">Transmembrane</keyword>
<gene>
    <name evidence="12" type="ORF">LWF01_07020</name>
</gene>
<evidence type="ECO:0000256" key="1">
    <source>
        <dbReference type="ARBA" id="ARBA00002536"/>
    </source>
</evidence>
<proteinExistence type="inferred from homology"/>
<evidence type="ECO:0000256" key="8">
    <source>
        <dbReference type="ARBA" id="ARBA00023136"/>
    </source>
</evidence>
<dbReference type="PIRSF" id="PIRSF017385">
    <property type="entry name" value="CtaF"/>
    <property type="match status" value="1"/>
</dbReference>
<evidence type="ECO:0000313" key="12">
    <source>
        <dbReference type="EMBL" id="WGW13500.1"/>
    </source>
</evidence>
<keyword evidence="4 10" id="KW-1003">Cell membrane</keyword>
<dbReference type="Proteomes" id="UP001209083">
    <property type="component" value="Chromosome"/>
</dbReference>
<evidence type="ECO:0000313" key="13">
    <source>
        <dbReference type="Proteomes" id="UP001209083"/>
    </source>
</evidence>
<reference evidence="12 13" key="1">
    <citation type="submission" date="2023-05" db="EMBL/GenBank/DDBJ databases">
        <title>Lithophilousrod everest ZFBP1038 complete genpme.</title>
        <authorList>
            <person name="Tian M."/>
        </authorList>
    </citation>
    <scope>NUCLEOTIDE SEQUENCE [LARGE SCALE GENOMIC DNA]</scope>
    <source>
        <strain evidence="12 13">ZFBP1038</strain>
    </source>
</reference>
<protein>
    <recommendedName>
        <fullName evidence="10">Cytochrome c oxidase polypeptide 4</fullName>
        <ecNumber evidence="10">7.1.1.9</ecNumber>
    </recommendedName>
    <alternativeName>
        <fullName evidence="10">Cytochrome aa3 subunit 4</fullName>
    </alternativeName>
    <alternativeName>
        <fullName evidence="10">Cytochrome c oxidase polypeptide IV</fullName>
    </alternativeName>
</protein>
<feature type="transmembrane region" description="Helical" evidence="11">
    <location>
        <begin position="105"/>
        <end position="124"/>
    </location>
</feature>
<comment type="catalytic activity">
    <reaction evidence="9 10">
        <text>4 Fe(II)-[cytochrome c] + O2 + 8 H(+)(in) = 4 Fe(III)-[cytochrome c] + 2 H2O + 4 H(+)(out)</text>
        <dbReference type="Rhea" id="RHEA:11436"/>
        <dbReference type="Rhea" id="RHEA-COMP:10350"/>
        <dbReference type="Rhea" id="RHEA-COMP:14399"/>
        <dbReference type="ChEBI" id="CHEBI:15377"/>
        <dbReference type="ChEBI" id="CHEBI:15378"/>
        <dbReference type="ChEBI" id="CHEBI:15379"/>
        <dbReference type="ChEBI" id="CHEBI:29033"/>
        <dbReference type="ChEBI" id="CHEBI:29034"/>
        <dbReference type="EC" id="7.1.1.9"/>
    </reaction>
</comment>